<proteinExistence type="predicted"/>
<sequence>MGFGSSQSCKFQALVGMMLLLQSAQVCCDQLRLTNVLFSNWSIAEKEQQATESKEKCHARANRAATLMPLASSKFKLLSSIRVGCMSILQFRRIFEYHLFHYSLQVHKHWLKIDCLALSVISLRQSRGHLPSSRKFRPILAQNKDHVEGHAGEEPAKRPVQLTIQRLQASLWDTPHFGTQLGGTKAYSSLSRLHATFKTFTRIPSILI</sequence>
<evidence type="ECO:0000256" key="1">
    <source>
        <dbReference type="SAM" id="SignalP"/>
    </source>
</evidence>
<dbReference type="Proteomes" id="UP000275078">
    <property type="component" value="Unassembled WGS sequence"/>
</dbReference>
<evidence type="ECO:0008006" key="4">
    <source>
        <dbReference type="Google" id="ProtNLM"/>
    </source>
</evidence>
<name>A0A3N4HR41_ASCIM</name>
<organism evidence="2 3">
    <name type="scientific">Ascobolus immersus RN42</name>
    <dbReference type="NCBI Taxonomy" id="1160509"/>
    <lineage>
        <taxon>Eukaryota</taxon>
        <taxon>Fungi</taxon>
        <taxon>Dikarya</taxon>
        <taxon>Ascomycota</taxon>
        <taxon>Pezizomycotina</taxon>
        <taxon>Pezizomycetes</taxon>
        <taxon>Pezizales</taxon>
        <taxon>Ascobolaceae</taxon>
        <taxon>Ascobolus</taxon>
    </lineage>
</organism>
<feature type="signal peptide" evidence="1">
    <location>
        <begin position="1"/>
        <end position="28"/>
    </location>
</feature>
<protein>
    <recommendedName>
        <fullName evidence="4">Secreted protein</fullName>
    </recommendedName>
</protein>
<evidence type="ECO:0000313" key="3">
    <source>
        <dbReference type="Proteomes" id="UP000275078"/>
    </source>
</evidence>
<evidence type="ECO:0000313" key="2">
    <source>
        <dbReference type="EMBL" id="RPA74521.1"/>
    </source>
</evidence>
<accession>A0A3N4HR41</accession>
<keyword evidence="3" id="KW-1185">Reference proteome</keyword>
<dbReference type="EMBL" id="ML119788">
    <property type="protein sequence ID" value="RPA74521.1"/>
    <property type="molecule type" value="Genomic_DNA"/>
</dbReference>
<reference evidence="2 3" key="1">
    <citation type="journal article" date="2018" name="Nat. Ecol. Evol.">
        <title>Pezizomycetes genomes reveal the molecular basis of ectomycorrhizal truffle lifestyle.</title>
        <authorList>
            <person name="Murat C."/>
            <person name="Payen T."/>
            <person name="Noel B."/>
            <person name="Kuo A."/>
            <person name="Morin E."/>
            <person name="Chen J."/>
            <person name="Kohler A."/>
            <person name="Krizsan K."/>
            <person name="Balestrini R."/>
            <person name="Da Silva C."/>
            <person name="Montanini B."/>
            <person name="Hainaut M."/>
            <person name="Levati E."/>
            <person name="Barry K.W."/>
            <person name="Belfiori B."/>
            <person name="Cichocki N."/>
            <person name="Clum A."/>
            <person name="Dockter R.B."/>
            <person name="Fauchery L."/>
            <person name="Guy J."/>
            <person name="Iotti M."/>
            <person name="Le Tacon F."/>
            <person name="Lindquist E.A."/>
            <person name="Lipzen A."/>
            <person name="Malagnac F."/>
            <person name="Mello A."/>
            <person name="Molinier V."/>
            <person name="Miyauchi S."/>
            <person name="Poulain J."/>
            <person name="Riccioni C."/>
            <person name="Rubini A."/>
            <person name="Sitrit Y."/>
            <person name="Splivallo R."/>
            <person name="Traeger S."/>
            <person name="Wang M."/>
            <person name="Zifcakova L."/>
            <person name="Wipf D."/>
            <person name="Zambonelli A."/>
            <person name="Paolocci F."/>
            <person name="Nowrousian M."/>
            <person name="Ottonello S."/>
            <person name="Baldrian P."/>
            <person name="Spatafora J.W."/>
            <person name="Henrissat B."/>
            <person name="Nagy L.G."/>
            <person name="Aury J.M."/>
            <person name="Wincker P."/>
            <person name="Grigoriev I.V."/>
            <person name="Bonfante P."/>
            <person name="Martin F.M."/>
        </authorList>
    </citation>
    <scope>NUCLEOTIDE SEQUENCE [LARGE SCALE GENOMIC DNA]</scope>
    <source>
        <strain evidence="2 3">RN42</strain>
    </source>
</reference>
<gene>
    <name evidence="2" type="ORF">BJ508DRAFT_34778</name>
</gene>
<dbReference type="AlphaFoldDB" id="A0A3N4HR41"/>
<feature type="chain" id="PRO_5018080917" description="Secreted protein" evidence="1">
    <location>
        <begin position="29"/>
        <end position="208"/>
    </location>
</feature>
<keyword evidence="1" id="KW-0732">Signal</keyword>